<gene>
    <name evidence="2" type="ORF">ENL19_03645</name>
</gene>
<name>A0A7C5DBC7_UNCW3</name>
<dbReference type="Pfam" id="PF03417">
    <property type="entry name" value="AAT"/>
    <property type="match status" value="1"/>
</dbReference>
<dbReference type="InterPro" id="IPR005079">
    <property type="entry name" value="Peptidase_C45_hydrolase"/>
</dbReference>
<dbReference type="Proteomes" id="UP000886110">
    <property type="component" value="Unassembled WGS sequence"/>
</dbReference>
<feature type="domain" description="Peptidase C45 hydrolase" evidence="1">
    <location>
        <begin position="37"/>
        <end position="180"/>
    </location>
</feature>
<reference evidence="2" key="1">
    <citation type="journal article" date="2020" name="mSystems">
        <title>Genome- and Community-Level Interaction Insights into Carbon Utilization and Element Cycling Functions of Hydrothermarchaeota in Hydrothermal Sediment.</title>
        <authorList>
            <person name="Zhou Z."/>
            <person name="Liu Y."/>
            <person name="Xu W."/>
            <person name="Pan J."/>
            <person name="Luo Z.H."/>
            <person name="Li M."/>
        </authorList>
    </citation>
    <scope>NUCLEOTIDE SEQUENCE [LARGE SCALE GENOMIC DNA]</scope>
    <source>
        <strain evidence="2">HyVt-74</strain>
    </source>
</reference>
<dbReference type="EMBL" id="DRTB01000276">
    <property type="protein sequence ID" value="HHE05138.1"/>
    <property type="molecule type" value="Genomic_DNA"/>
</dbReference>
<evidence type="ECO:0000259" key="1">
    <source>
        <dbReference type="Pfam" id="PF03417"/>
    </source>
</evidence>
<dbReference type="Gene3D" id="3.60.60.10">
    <property type="entry name" value="Penicillin V Acylase, Chain A"/>
    <property type="match status" value="1"/>
</dbReference>
<comment type="caution">
    <text evidence="2">The sequence shown here is derived from an EMBL/GenBank/DDBJ whole genome shotgun (WGS) entry which is preliminary data.</text>
</comment>
<accession>A0A7C5DBC7</accession>
<protein>
    <recommendedName>
        <fullName evidence="1">Peptidase C45 hydrolase domain-containing protein</fullName>
    </recommendedName>
</protein>
<organism evidence="2">
    <name type="scientific">candidate division WOR-3 bacterium</name>
    <dbReference type="NCBI Taxonomy" id="2052148"/>
    <lineage>
        <taxon>Bacteria</taxon>
        <taxon>Bacteria division WOR-3</taxon>
    </lineage>
</organism>
<dbReference type="AlphaFoldDB" id="A0A7C5DBC7"/>
<proteinExistence type="predicted"/>
<sequence>MRKNLICLVIVLTILFPLFAGEECSTAIISGEASYNGAPLLWKNRDTGHILNKVIYVKEVPYNYIAIVNHNETSGRSVFAGINSAGFAIMNSVAYNLPKKSGERTDLEGIIMADALRKCRTVDDFENYIKANLGPGLGSQANFGVIDSEGNAALFEVYNHGYKRLDATDFPEKYIVNTNFSRSGAPLKGYGYIRFTRVTQLLKKEKGISPYYILQTVARDVSNALVPIPPRSQWKLLDPSRPFWVYTTDSINRPSTASAVVFQGVRKNQDPSNSIMWVILGEPVTSIAIPLWVKAGKVPELLWKGEIAPIDREAMRLKNILRPLKGGNRSEYIDLTKLDNRKGTGWLPVILKTEQEIFRQTAEFTKVSRSPEELAEFQEKIAVKVYKTLKSLGKKDK</sequence>
<evidence type="ECO:0000313" key="2">
    <source>
        <dbReference type="EMBL" id="HHE05138.1"/>
    </source>
</evidence>